<organism evidence="1 2">
    <name type="scientific">Coemansia furcata</name>
    <dbReference type="NCBI Taxonomy" id="417177"/>
    <lineage>
        <taxon>Eukaryota</taxon>
        <taxon>Fungi</taxon>
        <taxon>Fungi incertae sedis</taxon>
        <taxon>Zoopagomycota</taxon>
        <taxon>Kickxellomycotina</taxon>
        <taxon>Kickxellomycetes</taxon>
        <taxon>Kickxellales</taxon>
        <taxon>Kickxellaceae</taxon>
        <taxon>Coemansia</taxon>
    </lineage>
</organism>
<reference evidence="1" key="1">
    <citation type="submission" date="2022-07" db="EMBL/GenBank/DDBJ databases">
        <title>Phylogenomic reconstructions and comparative analyses of Kickxellomycotina fungi.</title>
        <authorList>
            <person name="Reynolds N.K."/>
            <person name="Stajich J.E."/>
            <person name="Barry K."/>
            <person name="Grigoriev I.V."/>
            <person name="Crous P."/>
            <person name="Smith M.E."/>
        </authorList>
    </citation>
    <scope>NUCLEOTIDE SEQUENCE</scope>
    <source>
        <strain evidence="1">CBS 102833</strain>
    </source>
</reference>
<dbReference type="Proteomes" id="UP001140096">
    <property type="component" value="Unassembled WGS sequence"/>
</dbReference>
<evidence type="ECO:0000313" key="2">
    <source>
        <dbReference type="Proteomes" id="UP001140096"/>
    </source>
</evidence>
<accession>A0ACC1LR58</accession>
<sequence>MLLRGRLAAAAAAATGRHLCIRGFLRISPLGAVALHTQRHHIATDAVDPLSRVRNLGIIAHIDAGKTTTTERMLHYAGFTRTIGDVDDGDTIMDYLPAERERGITIQSAAITFGWRDHQLHLIDTPGHVDFTVEVERAMRVLDGAVTIVDAVSGVQAQTKTVWAQASRYQIPRIIFVNKMDRDGAHWRRSVRDIEAKLSARPLVLMIPEYGGGERLEGAALERWLDVVTMERVVFDIAADKTGATVRREELELGDAGFAAAAAAREQLVEALAEIDQPIVDVFLGDDVDGDHLRVPAAELRAAIRRATLSSQASPVLLGASFRNIGVQPLLDAIIDYLPAPTDRPSALAKVDPKDKHAVIADDRLVAFAFKVIVDQQRGPMVFVRVYSGTLDARMTLVNGTQGGIKERATKLLQMYADTPEEIGSIACGHIGVVLGLKQTKTGDTLLHPQHASLKSSKPSNKKKTLVDDTAAVGLQLHGIDVPPPVFFCAVEADSPQDVRPLTEALANMTLEDPSLHITQDEETGQTLLSGMGELHLEVVRDRMLKDLKINASFGQMRVSYREMPGHDATAEFVYAKEIAGKSVKAAMRVTVAPIADSAANAVDVDIPESLMDEPSGGGGSQRDAVQTAIAEGVRSALYRGTLLGFPVAHTRVRVSDVQFFGDEVSTPAAYRACAGQAFFQALKLSSPQLLEPIARTTILCPESHIGSVLSDLNGVRKGRVLSLDDSDAESLDSTNATKVLVAEVPLSTMVGYSSALRSLTAGSATFSMEVTGFGPMTAQQQQQVLKESLGYC</sequence>
<proteinExistence type="predicted"/>
<gene>
    <name evidence="1" type="primary">MEF2</name>
    <name evidence="1" type="ORF">H4S07_000851</name>
</gene>
<dbReference type="EMBL" id="JANBUP010000084">
    <property type="protein sequence ID" value="KAJ2813228.1"/>
    <property type="molecule type" value="Genomic_DNA"/>
</dbReference>
<evidence type="ECO:0000313" key="1">
    <source>
        <dbReference type="EMBL" id="KAJ2813228.1"/>
    </source>
</evidence>
<protein>
    <submittedName>
        <fullName evidence="1">Ribosome-releasing factor 2, mitochondrial</fullName>
    </submittedName>
</protein>
<name>A0ACC1LR58_9FUNG</name>
<comment type="caution">
    <text evidence="1">The sequence shown here is derived from an EMBL/GenBank/DDBJ whole genome shotgun (WGS) entry which is preliminary data.</text>
</comment>
<keyword evidence="2" id="KW-1185">Reference proteome</keyword>